<keyword evidence="11" id="KW-1185">Reference proteome</keyword>
<keyword evidence="6" id="KW-0456">Lyase</keyword>
<sequence length="679" mass="75832">MTTTKVSQLIFCAVIITSNLILSFDVEQYKQVVQTIRDAAEFHASTIFLSFQSFSDSITVEADTLGETFPFVTIPSFEALAAHVRSTTGVELVIWHSLVNMEQLEEWKNYTTTNYKANLARSRAIALVLQQEGSSLKPSDFVEGNIPPYPYIPNFEEGGIILAPTYGDGPYYPAWMVSPPIFNPSFINSDPAPWVMKGGITAVNEAHRLVLTDALPVENLANRAIKLEDHEAYHASLVDYVNEEGGTAFSHPHSAVMVPVFEKLNDSTSTIVGCFSVIFPWDRYLVNLLPEGVKGITCILRNTCGKAWTYELSGNSAFYRGEGDFHDPAYTDTEVVLPFRDPSRQSGTETVDKECDYSYHIYATKEFEEEFQSHHPWALMLIMATTFAIMIITFIIYDRFNTKRNEKVVGHATKTNAIVSSLFPSDVKNRLLEEEEEKKRQLQKSADPVSNFLNTAEMQTSGLLEGDEGSSNPITKSDPIANLYPDCTVYFADIAGFTSWSSSRQPVDVFRLLEAIHSEFDLICKRRGVFKVETIGDCYVVITGIPQQSEDHAVTMAKFAWDTGTQDRMRDSTNTLRSTLGEDTGNLDLRIGLHSGPVTAGVLRGEKSRFQLFGDTVNTTSRMESNGVKGKIQLSEATAQSRREQGKGGWLTPREDLIEAKGKGKMQTFWLENVRRTPS</sequence>
<protein>
    <submittedName>
        <fullName evidence="10">Receptor-type guanylate cyclase gcy</fullName>
    </submittedName>
</protein>
<evidence type="ECO:0000256" key="4">
    <source>
        <dbReference type="ARBA" id="ARBA00022989"/>
    </source>
</evidence>
<evidence type="ECO:0000313" key="10">
    <source>
        <dbReference type="EMBL" id="CAB9507181.1"/>
    </source>
</evidence>
<gene>
    <name evidence="10" type="ORF">SEMRO_296_G110600.1</name>
</gene>
<organism evidence="10 11">
    <name type="scientific">Seminavis robusta</name>
    <dbReference type="NCBI Taxonomy" id="568900"/>
    <lineage>
        <taxon>Eukaryota</taxon>
        <taxon>Sar</taxon>
        <taxon>Stramenopiles</taxon>
        <taxon>Ochrophyta</taxon>
        <taxon>Bacillariophyta</taxon>
        <taxon>Bacillariophyceae</taxon>
        <taxon>Bacillariophycidae</taxon>
        <taxon>Naviculales</taxon>
        <taxon>Naviculaceae</taxon>
        <taxon>Seminavis</taxon>
    </lineage>
</organism>
<keyword evidence="8" id="KW-0732">Signal</keyword>
<feature type="chain" id="PRO_5040318341" evidence="8">
    <location>
        <begin position="24"/>
        <end position="679"/>
    </location>
</feature>
<proteinExistence type="predicted"/>
<feature type="signal peptide" evidence="8">
    <location>
        <begin position="1"/>
        <end position="23"/>
    </location>
</feature>
<dbReference type="AlphaFoldDB" id="A0A9N8DUR0"/>
<evidence type="ECO:0000313" key="11">
    <source>
        <dbReference type="Proteomes" id="UP001153069"/>
    </source>
</evidence>
<dbReference type="InterPro" id="IPR050401">
    <property type="entry name" value="Cyclic_nucleotide_synthase"/>
</dbReference>
<dbReference type="PANTHER" id="PTHR11920:SF335">
    <property type="entry name" value="GUANYLATE CYCLASE"/>
    <property type="match status" value="1"/>
</dbReference>
<keyword evidence="4 7" id="KW-1133">Transmembrane helix</keyword>
<evidence type="ECO:0000256" key="1">
    <source>
        <dbReference type="ARBA" id="ARBA00004370"/>
    </source>
</evidence>
<dbReference type="Proteomes" id="UP001153069">
    <property type="component" value="Unassembled WGS sequence"/>
</dbReference>
<evidence type="ECO:0000256" key="8">
    <source>
        <dbReference type="SAM" id="SignalP"/>
    </source>
</evidence>
<dbReference type="Gene3D" id="3.30.70.1230">
    <property type="entry name" value="Nucleotide cyclase"/>
    <property type="match status" value="1"/>
</dbReference>
<dbReference type="GO" id="GO:0007168">
    <property type="term" value="P:receptor guanylyl cyclase signaling pathway"/>
    <property type="evidence" value="ECO:0007669"/>
    <property type="project" value="TreeGrafter"/>
</dbReference>
<dbReference type="GO" id="GO:0004016">
    <property type="term" value="F:adenylate cyclase activity"/>
    <property type="evidence" value="ECO:0007669"/>
    <property type="project" value="TreeGrafter"/>
</dbReference>
<evidence type="ECO:0000259" key="9">
    <source>
        <dbReference type="PROSITE" id="PS50125"/>
    </source>
</evidence>
<feature type="domain" description="Guanylate cyclase" evidence="9">
    <location>
        <begin position="488"/>
        <end position="624"/>
    </location>
</feature>
<dbReference type="GO" id="GO:0000166">
    <property type="term" value="F:nucleotide binding"/>
    <property type="evidence" value="ECO:0007669"/>
    <property type="project" value="UniProtKB-KW"/>
</dbReference>
<keyword evidence="3" id="KW-0547">Nucleotide-binding</keyword>
<dbReference type="InterPro" id="IPR029787">
    <property type="entry name" value="Nucleotide_cyclase"/>
</dbReference>
<dbReference type="SMART" id="SM00044">
    <property type="entry name" value="CYCc"/>
    <property type="match status" value="1"/>
</dbReference>
<keyword evidence="10" id="KW-0675">Receptor</keyword>
<name>A0A9N8DUR0_9STRA</name>
<evidence type="ECO:0000256" key="2">
    <source>
        <dbReference type="ARBA" id="ARBA00022692"/>
    </source>
</evidence>
<dbReference type="GO" id="GO:0004383">
    <property type="term" value="F:guanylate cyclase activity"/>
    <property type="evidence" value="ECO:0007669"/>
    <property type="project" value="TreeGrafter"/>
</dbReference>
<keyword evidence="2 7" id="KW-0812">Transmembrane</keyword>
<dbReference type="GO" id="GO:0001653">
    <property type="term" value="F:peptide receptor activity"/>
    <property type="evidence" value="ECO:0007669"/>
    <property type="project" value="TreeGrafter"/>
</dbReference>
<evidence type="ECO:0000256" key="7">
    <source>
        <dbReference type="SAM" id="Phobius"/>
    </source>
</evidence>
<dbReference type="SUPFAM" id="SSF55073">
    <property type="entry name" value="Nucleotide cyclase"/>
    <property type="match status" value="1"/>
</dbReference>
<dbReference type="EMBL" id="CAICTM010000295">
    <property type="protein sequence ID" value="CAB9507181.1"/>
    <property type="molecule type" value="Genomic_DNA"/>
</dbReference>
<dbReference type="PANTHER" id="PTHR11920">
    <property type="entry name" value="GUANYLYL CYCLASE"/>
    <property type="match status" value="1"/>
</dbReference>
<evidence type="ECO:0000256" key="5">
    <source>
        <dbReference type="ARBA" id="ARBA00023136"/>
    </source>
</evidence>
<comment type="caution">
    <text evidence="10">The sequence shown here is derived from an EMBL/GenBank/DDBJ whole genome shotgun (WGS) entry which is preliminary data.</text>
</comment>
<dbReference type="CDD" id="cd07302">
    <property type="entry name" value="CHD"/>
    <property type="match status" value="1"/>
</dbReference>
<dbReference type="OrthoDB" id="40333at2759"/>
<comment type="subcellular location">
    <subcellularLocation>
        <location evidence="1">Membrane</location>
    </subcellularLocation>
</comment>
<evidence type="ECO:0000256" key="3">
    <source>
        <dbReference type="ARBA" id="ARBA00022741"/>
    </source>
</evidence>
<feature type="transmembrane region" description="Helical" evidence="7">
    <location>
        <begin position="377"/>
        <end position="397"/>
    </location>
</feature>
<dbReference type="PROSITE" id="PS50125">
    <property type="entry name" value="GUANYLATE_CYCLASE_2"/>
    <property type="match status" value="1"/>
</dbReference>
<dbReference type="GO" id="GO:0005886">
    <property type="term" value="C:plasma membrane"/>
    <property type="evidence" value="ECO:0007669"/>
    <property type="project" value="TreeGrafter"/>
</dbReference>
<accession>A0A9N8DUR0</accession>
<keyword evidence="5 7" id="KW-0472">Membrane</keyword>
<dbReference type="Pfam" id="PF00211">
    <property type="entry name" value="Guanylate_cyc"/>
    <property type="match status" value="1"/>
</dbReference>
<dbReference type="InterPro" id="IPR001054">
    <property type="entry name" value="A/G_cyclase"/>
</dbReference>
<evidence type="ECO:0000256" key="6">
    <source>
        <dbReference type="ARBA" id="ARBA00023239"/>
    </source>
</evidence>
<reference evidence="10" key="1">
    <citation type="submission" date="2020-06" db="EMBL/GenBank/DDBJ databases">
        <authorList>
            <consortium name="Plant Systems Biology data submission"/>
        </authorList>
    </citation>
    <scope>NUCLEOTIDE SEQUENCE</scope>
    <source>
        <strain evidence="10">D6</strain>
    </source>
</reference>
<dbReference type="GO" id="GO:0035556">
    <property type="term" value="P:intracellular signal transduction"/>
    <property type="evidence" value="ECO:0007669"/>
    <property type="project" value="InterPro"/>
</dbReference>